<keyword evidence="2" id="KW-1185">Reference proteome</keyword>
<protein>
    <submittedName>
        <fullName evidence="1">Uncharacterized protein</fullName>
    </submittedName>
</protein>
<dbReference type="OrthoDB" id="4510989at2759"/>
<dbReference type="EMBL" id="ML736181">
    <property type="protein sequence ID" value="KAE8380474.1"/>
    <property type="molecule type" value="Genomic_DNA"/>
</dbReference>
<dbReference type="AlphaFoldDB" id="A0A5N7BFA4"/>
<evidence type="ECO:0000313" key="2">
    <source>
        <dbReference type="Proteomes" id="UP000326198"/>
    </source>
</evidence>
<proteinExistence type="predicted"/>
<dbReference type="Proteomes" id="UP000326198">
    <property type="component" value="Unassembled WGS sequence"/>
</dbReference>
<name>A0A5N7BFA4_9EURO</name>
<gene>
    <name evidence="1" type="ORF">BDV26DRAFT_257386</name>
</gene>
<reference evidence="1 2" key="1">
    <citation type="submission" date="2019-04" db="EMBL/GenBank/DDBJ databases">
        <title>Friends and foes A comparative genomics studyof 23 Aspergillus species from section Flavi.</title>
        <authorList>
            <consortium name="DOE Joint Genome Institute"/>
            <person name="Kjaerbolling I."/>
            <person name="Vesth T."/>
            <person name="Frisvad J.C."/>
            <person name="Nybo J.L."/>
            <person name="Theobald S."/>
            <person name="Kildgaard S."/>
            <person name="Isbrandt T."/>
            <person name="Kuo A."/>
            <person name="Sato A."/>
            <person name="Lyhne E.K."/>
            <person name="Kogle M.E."/>
            <person name="Wiebenga A."/>
            <person name="Kun R.S."/>
            <person name="Lubbers R.J."/>
            <person name="Makela M.R."/>
            <person name="Barry K."/>
            <person name="Chovatia M."/>
            <person name="Clum A."/>
            <person name="Daum C."/>
            <person name="Haridas S."/>
            <person name="He G."/>
            <person name="LaButti K."/>
            <person name="Lipzen A."/>
            <person name="Mondo S."/>
            <person name="Riley R."/>
            <person name="Salamov A."/>
            <person name="Simmons B.A."/>
            <person name="Magnuson J.K."/>
            <person name="Henrissat B."/>
            <person name="Mortensen U.H."/>
            <person name="Larsen T.O."/>
            <person name="Devries R.P."/>
            <person name="Grigoriev I.V."/>
            <person name="Machida M."/>
            <person name="Baker S.E."/>
            <person name="Andersen M.R."/>
        </authorList>
    </citation>
    <scope>NUCLEOTIDE SEQUENCE [LARGE SCALE GENOMIC DNA]</scope>
    <source>
        <strain evidence="1 2">IBT 29228</strain>
    </source>
</reference>
<accession>A0A5N7BFA4</accession>
<sequence>MEISVARHLADYVLDAYARAQAGGKELLEDDIFDENDDIKQDTIRLLKFIQGSQNRADRVATETSKIVLHPDLKPYINKWGGKPQTFGSDNSDISTGAKIPFLVRIFRLACNTKESVIEKVRSRIYYVFWYRVYQFYAKEIGTHHDIYTVISICIVQAGLSEFTKEDIQGELVHWVKYSERFKLLVQDLGSPMVLFLLPFKYGEIL</sequence>
<evidence type="ECO:0000313" key="1">
    <source>
        <dbReference type="EMBL" id="KAE8380474.1"/>
    </source>
</evidence>
<organism evidence="1 2">
    <name type="scientific">Aspergillus bertholletiae</name>
    <dbReference type="NCBI Taxonomy" id="1226010"/>
    <lineage>
        <taxon>Eukaryota</taxon>
        <taxon>Fungi</taxon>
        <taxon>Dikarya</taxon>
        <taxon>Ascomycota</taxon>
        <taxon>Pezizomycotina</taxon>
        <taxon>Eurotiomycetes</taxon>
        <taxon>Eurotiomycetidae</taxon>
        <taxon>Eurotiales</taxon>
        <taxon>Aspergillaceae</taxon>
        <taxon>Aspergillus</taxon>
        <taxon>Aspergillus subgen. Circumdati</taxon>
    </lineage>
</organism>